<reference evidence="3 4" key="1">
    <citation type="submission" date="2020-07" db="EMBL/GenBank/DDBJ databases">
        <authorList>
            <person name="Sun Q."/>
        </authorList>
    </citation>
    <scope>NUCLEOTIDE SEQUENCE [LARGE SCALE GENOMIC DNA]</scope>
    <source>
        <strain evidence="3 4">WYCCWR 11317</strain>
    </source>
</reference>
<evidence type="ECO:0000259" key="2">
    <source>
        <dbReference type="Pfam" id="PF08906"/>
    </source>
</evidence>
<dbReference type="InterPro" id="IPR015002">
    <property type="entry name" value="T6SS_Tdi1_C"/>
</dbReference>
<feature type="domain" description="GAD-related" evidence="1">
    <location>
        <begin position="5"/>
        <end position="104"/>
    </location>
</feature>
<evidence type="ECO:0000313" key="4">
    <source>
        <dbReference type="Proteomes" id="UP000539787"/>
    </source>
</evidence>
<organism evidence="3 4">
    <name type="scientific">Rhizobium changzhiense</name>
    <dbReference type="NCBI Taxonomy" id="2692317"/>
    <lineage>
        <taxon>Bacteria</taxon>
        <taxon>Pseudomonadati</taxon>
        <taxon>Pseudomonadota</taxon>
        <taxon>Alphaproteobacteria</taxon>
        <taxon>Hyphomicrobiales</taxon>
        <taxon>Rhizobiaceae</taxon>
        <taxon>Rhizobium/Agrobacterium group</taxon>
        <taxon>Rhizobium</taxon>
    </lineage>
</organism>
<comment type="caution">
    <text evidence="3">The sequence shown here is derived from an EMBL/GenBank/DDBJ whole genome shotgun (WGS) entry which is preliminary data.</text>
</comment>
<dbReference type="InterPro" id="IPR014983">
    <property type="entry name" value="GAD-rel"/>
</dbReference>
<accession>A0ABR6A217</accession>
<feature type="domain" description="T6SS immunity protein Tdi1 C-terminal" evidence="2">
    <location>
        <begin position="144"/>
        <end position="204"/>
    </location>
</feature>
<name>A0ABR6A217_9HYPH</name>
<sequence length="236" mass="26730">MQQDFAEIISKVGQPSHIRPVPADVIEAYRGRVPDGLLEFWAEVGWCSFQDGYYWVSDPGAFSGLLKDVFRNDPEFAQADFVIFKYDAFGKLYGWQNDTKVITLDIAAYNPVFSSQHDEQRPDTGEHWSDDRYVANSISLAKEERSYFAEQDLNDFERALNALGPLNPGEIYGYSPAFALGGQGTPETLVKAPIIEHLLMLNQFVHIGVERYVLDTTDPNNPYGRLERVREIGSPR</sequence>
<gene>
    <name evidence="3" type="ORF">HX902_03355</name>
</gene>
<dbReference type="RefSeq" id="WP_171603664.1">
    <property type="nucleotide sequence ID" value="NZ_JABFCQ010000003.1"/>
</dbReference>
<dbReference type="Pfam" id="PF08906">
    <property type="entry name" value="T6SS_Tdi1_C"/>
    <property type="match status" value="1"/>
</dbReference>
<dbReference type="Pfam" id="PF08887">
    <property type="entry name" value="GAD-like"/>
    <property type="match status" value="1"/>
</dbReference>
<dbReference type="Proteomes" id="UP000539787">
    <property type="component" value="Unassembled WGS sequence"/>
</dbReference>
<protein>
    <submittedName>
        <fullName evidence="3">DUF1851 domain-containing protein</fullName>
    </submittedName>
</protein>
<dbReference type="EMBL" id="JACGBJ010000001">
    <property type="protein sequence ID" value="MBA5800666.1"/>
    <property type="molecule type" value="Genomic_DNA"/>
</dbReference>
<proteinExistence type="predicted"/>
<evidence type="ECO:0000259" key="1">
    <source>
        <dbReference type="Pfam" id="PF08887"/>
    </source>
</evidence>
<evidence type="ECO:0000313" key="3">
    <source>
        <dbReference type="EMBL" id="MBA5800666.1"/>
    </source>
</evidence>
<keyword evidence="4" id="KW-1185">Reference proteome</keyword>